<dbReference type="Pfam" id="PF07760">
    <property type="entry name" value="DUF1616"/>
    <property type="match status" value="1"/>
</dbReference>
<feature type="transmembrane region" description="Helical" evidence="2">
    <location>
        <begin position="20"/>
        <end position="39"/>
    </location>
</feature>
<proteinExistence type="predicted"/>
<keyword evidence="2" id="KW-1133">Transmembrane helix</keyword>
<evidence type="ECO:0000256" key="2">
    <source>
        <dbReference type="SAM" id="Phobius"/>
    </source>
</evidence>
<sequence>MTLRESSESRLALSGRTVPIDMVVVSVAVLASLLVYYVVPSTPLRFLVSVPLLLFFPGYVLVGILFPRHGEVDRSGSNGNGSLATIRDLGRITIPERAALSVGLSVAVVPFYGFGLELLPVEAFGGVIIPTLVGAVLIGALVASARRLRVPTNERFSLPLEAIGAAITAPFSGPMPRAERIATIALAATVLLAVFSVGYVFAVPQDGEQFTDLRVMTESPGGELTLGDYPDRIGVDETAEFVIGIDNREGESREYTVVVVAEQVIDNEGSVTAIESTELGRFETTLDGGERALQEQTVTPESPGEFRLSYYLYTGEPPAEPGADSAYRNVHLTVTAVDEAGSDAGDEFTVDGEISDEQTEIEQIDDDPNAVGSPSR</sequence>
<protein>
    <submittedName>
        <fullName evidence="4">DUF1616 domain-containing protein</fullName>
    </submittedName>
</protein>
<accession>A0ABD6DA31</accession>
<reference evidence="4 5" key="1">
    <citation type="journal article" date="2019" name="Int. J. Syst. Evol. Microbiol.">
        <title>The Global Catalogue of Microorganisms (GCM) 10K type strain sequencing project: providing services to taxonomists for standard genome sequencing and annotation.</title>
        <authorList>
            <consortium name="The Broad Institute Genomics Platform"/>
            <consortium name="The Broad Institute Genome Sequencing Center for Infectious Disease"/>
            <person name="Wu L."/>
            <person name="Ma J."/>
        </authorList>
    </citation>
    <scope>NUCLEOTIDE SEQUENCE [LARGE SCALE GENOMIC DNA]</scope>
    <source>
        <strain evidence="4 5">CGMCC 1.10593</strain>
    </source>
</reference>
<feature type="compositionally biased region" description="Acidic residues" evidence="1">
    <location>
        <begin position="340"/>
        <end position="368"/>
    </location>
</feature>
<evidence type="ECO:0000313" key="5">
    <source>
        <dbReference type="Proteomes" id="UP001597052"/>
    </source>
</evidence>
<feature type="transmembrane region" description="Helical" evidence="2">
    <location>
        <begin position="181"/>
        <end position="202"/>
    </location>
</feature>
<evidence type="ECO:0000256" key="1">
    <source>
        <dbReference type="SAM" id="MobiDB-lite"/>
    </source>
</evidence>
<keyword evidence="5" id="KW-1185">Reference proteome</keyword>
<feature type="transmembrane region" description="Helical" evidence="2">
    <location>
        <begin position="45"/>
        <end position="66"/>
    </location>
</feature>
<dbReference type="RefSeq" id="WP_256395641.1">
    <property type="nucleotide sequence ID" value="NZ_JANHDJ010000002.1"/>
</dbReference>
<comment type="caution">
    <text evidence="4">The sequence shown here is derived from an EMBL/GenBank/DDBJ whole genome shotgun (WGS) entry which is preliminary data.</text>
</comment>
<dbReference type="Proteomes" id="UP001597052">
    <property type="component" value="Unassembled WGS sequence"/>
</dbReference>
<keyword evidence="2" id="KW-0472">Membrane</keyword>
<feature type="transmembrane region" description="Helical" evidence="2">
    <location>
        <begin position="127"/>
        <end position="145"/>
    </location>
</feature>
<feature type="domain" description="DUF1616" evidence="3">
    <location>
        <begin position="23"/>
        <end position="335"/>
    </location>
</feature>
<name>A0ABD6DA31_9EURY</name>
<gene>
    <name evidence="4" type="ORF">ACFSBW_08875</name>
</gene>
<dbReference type="AlphaFoldDB" id="A0ABD6DA31"/>
<evidence type="ECO:0000313" key="4">
    <source>
        <dbReference type="EMBL" id="MFD1641984.1"/>
    </source>
</evidence>
<feature type="region of interest" description="Disordered" evidence="1">
    <location>
        <begin position="338"/>
        <end position="376"/>
    </location>
</feature>
<dbReference type="InterPro" id="IPR011674">
    <property type="entry name" value="DUF1616"/>
</dbReference>
<keyword evidence="2" id="KW-0812">Transmembrane</keyword>
<dbReference type="EMBL" id="JBHUDM010000002">
    <property type="protein sequence ID" value="MFD1641984.1"/>
    <property type="molecule type" value="Genomic_DNA"/>
</dbReference>
<evidence type="ECO:0000259" key="3">
    <source>
        <dbReference type="Pfam" id="PF07760"/>
    </source>
</evidence>
<organism evidence="4 5">
    <name type="scientific">Halohasta litorea</name>
    <dbReference type="NCBI Taxonomy" id="869891"/>
    <lineage>
        <taxon>Archaea</taxon>
        <taxon>Methanobacteriati</taxon>
        <taxon>Methanobacteriota</taxon>
        <taxon>Stenosarchaea group</taxon>
        <taxon>Halobacteria</taxon>
        <taxon>Halobacteriales</taxon>
        <taxon>Haloferacaceae</taxon>
        <taxon>Halohasta</taxon>
    </lineage>
</organism>